<accession>A0A9E7N3U1</accession>
<feature type="region of interest" description="Disordered" evidence="1">
    <location>
        <begin position="23"/>
        <end position="66"/>
    </location>
</feature>
<keyword evidence="3" id="KW-1185">Reference proteome</keyword>
<evidence type="ECO:0000313" key="2">
    <source>
        <dbReference type="EMBL" id="UTC28515.1"/>
    </source>
</evidence>
<organism evidence="2 3">
    <name type="scientific">Brevundimonas phage vB_BpoS-Gurke</name>
    <dbReference type="NCBI Taxonomy" id="2948599"/>
    <lineage>
        <taxon>Viruses</taxon>
        <taxon>Duplodnaviria</taxon>
        <taxon>Heunggongvirae</taxon>
        <taxon>Uroviricota</taxon>
        <taxon>Caudoviricetes</taxon>
        <taxon>Jeanschmidtviridae</taxon>
        <taxon>Kikimoravirus</taxon>
        <taxon>Kikimoravirus gurke</taxon>
    </lineage>
</organism>
<proteinExistence type="predicted"/>
<name>A0A9E7N3U1_9CAUD</name>
<protein>
    <submittedName>
        <fullName evidence="2">Uncharacterized protein</fullName>
    </submittedName>
</protein>
<dbReference type="Proteomes" id="UP001055634">
    <property type="component" value="Segment"/>
</dbReference>
<dbReference type="EMBL" id="ON529850">
    <property type="protein sequence ID" value="UTC28515.1"/>
    <property type="molecule type" value="Genomic_DNA"/>
</dbReference>
<gene>
    <name evidence="2" type="ORF">GURKE_05130</name>
</gene>
<sequence>MSDHAKNNAAAWLETIKEQAAQLNAANGDAEPTGYVIEAEGYESATYDTETEAEDAAEAAGLDDYSVEPVEAEEVDADDVRQTITESVLSVQVRDGWRNPGPRDPEDRDGAEEFEVLLSTGGPALRLRGDLGSWGDPSNPRLQYQDWGTPWTDYPTSYEDDAAIMTWLSAFYFGEG</sequence>
<evidence type="ECO:0000256" key="1">
    <source>
        <dbReference type="SAM" id="MobiDB-lite"/>
    </source>
</evidence>
<evidence type="ECO:0000313" key="3">
    <source>
        <dbReference type="Proteomes" id="UP001055634"/>
    </source>
</evidence>
<reference evidence="2" key="1">
    <citation type="submission" date="2022-04" db="EMBL/GenBank/DDBJ databases">
        <authorList>
            <person name="Friedrich I."/>
            <person name="Schneider D."/>
            <person name="Poehlein A."/>
            <person name="Hertel R."/>
            <person name="Daniel R."/>
        </authorList>
    </citation>
    <scope>NUCLEOTIDE SEQUENCE</scope>
</reference>